<dbReference type="InterPro" id="IPR002823">
    <property type="entry name" value="DUF112_TM"/>
</dbReference>
<comment type="caution">
    <text evidence="3">The sequence shown here is derived from an EMBL/GenBank/DDBJ whole genome shotgun (WGS) entry which is preliminary data.</text>
</comment>
<feature type="transmembrane region" description="Helical" evidence="1">
    <location>
        <begin position="257"/>
        <end position="278"/>
    </location>
</feature>
<evidence type="ECO:0000256" key="1">
    <source>
        <dbReference type="SAM" id="Phobius"/>
    </source>
</evidence>
<dbReference type="PANTHER" id="PTHR35342">
    <property type="entry name" value="TRICARBOXYLIC TRANSPORT PROTEIN"/>
    <property type="match status" value="1"/>
</dbReference>
<sequence length="506" mass="52938">MTSFLDALAMLASFEALAAIAIGTLYGIFVGAIPGLGSVLGITVILPFTFVFDQSVSIALLLGTYCGSVYGGCIPAILINSPGTPQSAATLFDGFPMARRGQPALALGWATFASAFGGILACLILAAGAPLLARFGLRFGPIEYFALGIFALTCIVSVARESLLKGVFGAAFGLFIAMVGLDPITGITRYDFGNYDLAAGLNLIPVLVGLFALSEVLWRVADRGSVTEPLTEKVRFAMPPVGDIARRWKVLVKSSLIGTWIGSLPGVGATAASLVSYAEAKRSSPDRASFGKGSPDGIIASEAANNAVTAGALVPTLALGVPGDPITAVMLGALTIQNIIPGPTLFQQQPALVTYIFMALFVVNIVMFAMGATLGPIFSRILRLPEPLLIACLVALVVVGTYSVNQSGFDLLVLLAAGLVGFAFRYLEIPLAPVVIGFVLSPMIESSLRRGLILTNDSLLAFFEKPIAATLFALTAMFLLWPIVRSVLAARRTLASHPTEPRPTHD</sequence>
<feature type="transmembrane region" description="Helical" evidence="1">
    <location>
        <begin position="460"/>
        <end position="484"/>
    </location>
</feature>
<dbReference type="Pfam" id="PF01970">
    <property type="entry name" value="TctA"/>
    <property type="match status" value="1"/>
</dbReference>
<feature type="transmembrane region" description="Helical" evidence="1">
    <location>
        <begin position="411"/>
        <end position="440"/>
    </location>
</feature>
<dbReference type="EMBL" id="QHHQ01000004">
    <property type="protein sequence ID" value="RAI00179.1"/>
    <property type="molecule type" value="Genomic_DNA"/>
</dbReference>
<feature type="transmembrane region" description="Helical" evidence="1">
    <location>
        <begin position="352"/>
        <end position="375"/>
    </location>
</feature>
<evidence type="ECO:0000313" key="3">
    <source>
        <dbReference type="EMBL" id="RAI00179.1"/>
    </source>
</evidence>
<dbReference type="RefSeq" id="WP_111348823.1">
    <property type="nucleotide sequence ID" value="NZ_QHHQ01000004.1"/>
</dbReference>
<evidence type="ECO:0000313" key="4">
    <source>
        <dbReference type="Proteomes" id="UP000249590"/>
    </source>
</evidence>
<protein>
    <recommendedName>
        <fullName evidence="2">DUF112 domain-containing protein</fullName>
    </recommendedName>
</protein>
<accession>A0A8B2NPI0</accession>
<feature type="transmembrane region" description="Helical" evidence="1">
    <location>
        <begin position="58"/>
        <end position="79"/>
    </location>
</feature>
<keyword evidence="1" id="KW-0812">Transmembrane</keyword>
<name>A0A8B2NPI0_9HYPH</name>
<organism evidence="3 4">
    <name type="scientific">Acuticoccus sediminis</name>
    <dbReference type="NCBI Taxonomy" id="2184697"/>
    <lineage>
        <taxon>Bacteria</taxon>
        <taxon>Pseudomonadati</taxon>
        <taxon>Pseudomonadota</taxon>
        <taxon>Alphaproteobacteria</taxon>
        <taxon>Hyphomicrobiales</taxon>
        <taxon>Amorphaceae</taxon>
        <taxon>Acuticoccus</taxon>
    </lineage>
</organism>
<dbReference type="Proteomes" id="UP000249590">
    <property type="component" value="Unassembled WGS sequence"/>
</dbReference>
<gene>
    <name evidence="3" type="ORF">DLJ53_20940</name>
</gene>
<feature type="transmembrane region" description="Helical" evidence="1">
    <location>
        <begin position="166"/>
        <end position="185"/>
    </location>
</feature>
<feature type="transmembrane region" description="Helical" evidence="1">
    <location>
        <begin position="144"/>
        <end position="160"/>
    </location>
</feature>
<keyword evidence="1" id="KW-1133">Transmembrane helix</keyword>
<feature type="transmembrane region" description="Helical" evidence="1">
    <location>
        <begin position="197"/>
        <end position="218"/>
    </location>
</feature>
<keyword evidence="1" id="KW-0472">Membrane</keyword>
<evidence type="ECO:0000259" key="2">
    <source>
        <dbReference type="Pfam" id="PF01970"/>
    </source>
</evidence>
<keyword evidence="4" id="KW-1185">Reference proteome</keyword>
<feature type="transmembrane region" description="Helical" evidence="1">
    <location>
        <begin position="387"/>
        <end position="404"/>
    </location>
</feature>
<reference evidence="3 4" key="1">
    <citation type="submission" date="2018-05" db="EMBL/GenBank/DDBJ databases">
        <title>Acuticoccus sediminis sp. nov., isolated from deep-sea sediment of Indian Ocean.</title>
        <authorList>
            <person name="Liu X."/>
            <person name="Lai Q."/>
            <person name="Du Y."/>
            <person name="Sun F."/>
            <person name="Zhang X."/>
            <person name="Wang S."/>
            <person name="Shao Z."/>
        </authorList>
    </citation>
    <scope>NUCLEOTIDE SEQUENCE [LARGE SCALE GENOMIC DNA]</scope>
    <source>
        <strain evidence="3 4">PTG4-2</strain>
    </source>
</reference>
<proteinExistence type="predicted"/>
<dbReference type="AlphaFoldDB" id="A0A8B2NPI0"/>
<dbReference type="PANTHER" id="PTHR35342:SF5">
    <property type="entry name" value="TRICARBOXYLIC TRANSPORT PROTEIN"/>
    <property type="match status" value="1"/>
</dbReference>
<feature type="transmembrane region" description="Helical" evidence="1">
    <location>
        <begin position="106"/>
        <end position="132"/>
    </location>
</feature>
<feature type="domain" description="DUF112" evidence="2">
    <location>
        <begin position="17"/>
        <end position="436"/>
    </location>
</feature>
<dbReference type="OrthoDB" id="9791872at2"/>
<feature type="transmembrane region" description="Helical" evidence="1">
    <location>
        <begin position="28"/>
        <end position="51"/>
    </location>
</feature>